<comment type="caution">
    <text evidence="1">The sequence shown here is derived from an EMBL/GenBank/DDBJ whole genome shotgun (WGS) entry which is preliminary data.</text>
</comment>
<proteinExistence type="predicted"/>
<name>A0A921U723_SORBI</name>
<protein>
    <submittedName>
        <fullName evidence="1">Uncharacterized protein</fullName>
    </submittedName>
</protein>
<organism evidence="1 2">
    <name type="scientific">Sorghum bicolor</name>
    <name type="common">Sorghum</name>
    <name type="synonym">Sorghum vulgare</name>
    <dbReference type="NCBI Taxonomy" id="4558"/>
    <lineage>
        <taxon>Eukaryota</taxon>
        <taxon>Viridiplantae</taxon>
        <taxon>Streptophyta</taxon>
        <taxon>Embryophyta</taxon>
        <taxon>Tracheophyta</taxon>
        <taxon>Spermatophyta</taxon>
        <taxon>Magnoliopsida</taxon>
        <taxon>Liliopsida</taxon>
        <taxon>Poales</taxon>
        <taxon>Poaceae</taxon>
        <taxon>PACMAD clade</taxon>
        <taxon>Panicoideae</taxon>
        <taxon>Andropogonodae</taxon>
        <taxon>Andropogoneae</taxon>
        <taxon>Sorghinae</taxon>
        <taxon>Sorghum</taxon>
    </lineage>
</organism>
<gene>
    <name evidence="1" type="ORF">BDA96_08G107600</name>
</gene>
<evidence type="ECO:0000313" key="1">
    <source>
        <dbReference type="EMBL" id="KAG0520828.1"/>
    </source>
</evidence>
<dbReference type="EMBL" id="CM027687">
    <property type="protein sequence ID" value="KAG0520828.1"/>
    <property type="molecule type" value="Genomic_DNA"/>
</dbReference>
<dbReference type="Proteomes" id="UP000807115">
    <property type="component" value="Chromosome 8"/>
</dbReference>
<accession>A0A921U723</accession>
<reference evidence="1" key="1">
    <citation type="journal article" date="2019" name="BMC Genomics">
        <title>A new reference genome for Sorghum bicolor reveals high levels of sequence similarity between sweet and grain genotypes: implications for the genetics of sugar metabolism.</title>
        <authorList>
            <person name="Cooper E.A."/>
            <person name="Brenton Z.W."/>
            <person name="Flinn B.S."/>
            <person name="Jenkins J."/>
            <person name="Shu S."/>
            <person name="Flowers D."/>
            <person name="Luo F."/>
            <person name="Wang Y."/>
            <person name="Xia P."/>
            <person name="Barry K."/>
            <person name="Daum C."/>
            <person name="Lipzen A."/>
            <person name="Yoshinaga Y."/>
            <person name="Schmutz J."/>
            <person name="Saski C."/>
            <person name="Vermerris W."/>
            <person name="Kresovich S."/>
        </authorList>
    </citation>
    <scope>NUCLEOTIDE SEQUENCE</scope>
</reference>
<reference evidence="1" key="2">
    <citation type="submission" date="2020-10" db="EMBL/GenBank/DDBJ databases">
        <authorList>
            <person name="Cooper E.A."/>
            <person name="Brenton Z.W."/>
            <person name="Flinn B.S."/>
            <person name="Jenkins J."/>
            <person name="Shu S."/>
            <person name="Flowers D."/>
            <person name="Luo F."/>
            <person name="Wang Y."/>
            <person name="Xia P."/>
            <person name="Barry K."/>
            <person name="Daum C."/>
            <person name="Lipzen A."/>
            <person name="Yoshinaga Y."/>
            <person name="Schmutz J."/>
            <person name="Saski C."/>
            <person name="Vermerris W."/>
            <person name="Kresovich S."/>
        </authorList>
    </citation>
    <scope>NUCLEOTIDE SEQUENCE</scope>
</reference>
<evidence type="ECO:0000313" key="2">
    <source>
        <dbReference type="Proteomes" id="UP000807115"/>
    </source>
</evidence>
<dbReference type="AlphaFoldDB" id="A0A921U723"/>
<sequence>MMYCCVVYLGRKMQVIAMPARIIDLRWFTHQVVHTVVVILLLSIILMRTAQAQIVTIISISLEIQEQRLDHLAMVHLLL</sequence>